<protein>
    <submittedName>
        <fullName evidence="2">Uncharacterized protein</fullName>
    </submittedName>
</protein>
<reference evidence="2" key="1">
    <citation type="submission" date="2018-01" db="EMBL/GenBank/DDBJ databases">
        <title>An insight into the sialome of Amazonian anophelines.</title>
        <authorList>
            <person name="Ribeiro J.M."/>
            <person name="Scarpassa V."/>
            <person name="Calvo E."/>
        </authorList>
    </citation>
    <scope>NUCLEOTIDE SEQUENCE</scope>
</reference>
<proteinExistence type="predicted"/>
<evidence type="ECO:0000256" key="1">
    <source>
        <dbReference type="SAM" id="Phobius"/>
    </source>
</evidence>
<accession>A0A2M4D4L6</accession>
<keyword evidence="1" id="KW-0472">Membrane</keyword>
<evidence type="ECO:0000313" key="2">
    <source>
        <dbReference type="EMBL" id="MBW72441.1"/>
    </source>
</evidence>
<feature type="transmembrane region" description="Helical" evidence="1">
    <location>
        <begin position="42"/>
        <end position="67"/>
    </location>
</feature>
<keyword evidence="1" id="KW-1133">Transmembrane helix</keyword>
<dbReference type="EMBL" id="GGFL01008263">
    <property type="protein sequence ID" value="MBW72441.1"/>
    <property type="molecule type" value="Transcribed_RNA"/>
</dbReference>
<sequence>MSDGLLAGTCGSASLCVVLVSGFSLSFSPPSLSAFGGRSSVIFLNISCCIVIDFVTIACFFFPFCVFDCRGGRALF</sequence>
<dbReference type="AlphaFoldDB" id="A0A2M4D4L6"/>
<organism evidence="2">
    <name type="scientific">Anopheles darlingi</name>
    <name type="common">Mosquito</name>
    <dbReference type="NCBI Taxonomy" id="43151"/>
    <lineage>
        <taxon>Eukaryota</taxon>
        <taxon>Metazoa</taxon>
        <taxon>Ecdysozoa</taxon>
        <taxon>Arthropoda</taxon>
        <taxon>Hexapoda</taxon>
        <taxon>Insecta</taxon>
        <taxon>Pterygota</taxon>
        <taxon>Neoptera</taxon>
        <taxon>Endopterygota</taxon>
        <taxon>Diptera</taxon>
        <taxon>Nematocera</taxon>
        <taxon>Culicoidea</taxon>
        <taxon>Culicidae</taxon>
        <taxon>Anophelinae</taxon>
        <taxon>Anopheles</taxon>
    </lineage>
</organism>
<keyword evidence="1" id="KW-0812">Transmembrane</keyword>
<name>A0A2M4D4L6_ANODA</name>